<evidence type="ECO:0008006" key="4">
    <source>
        <dbReference type="Google" id="ProtNLM"/>
    </source>
</evidence>
<dbReference type="AlphaFoldDB" id="A0AAJ0F2G5"/>
<protein>
    <recommendedName>
        <fullName evidence="4">Secreted protein</fullName>
    </recommendedName>
</protein>
<dbReference type="GeneID" id="85458526"/>
<dbReference type="RefSeq" id="XP_060434157.1">
    <property type="nucleotide sequence ID" value="XM_060574000.1"/>
</dbReference>
<dbReference type="EMBL" id="JAHMHR010000006">
    <property type="protein sequence ID" value="KAK1690462.1"/>
    <property type="molecule type" value="Genomic_DNA"/>
</dbReference>
<keyword evidence="1" id="KW-0732">Signal</keyword>
<reference evidence="2" key="1">
    <citation type="submission" date="2021-06" db="EMBL/GenBank/DDBJ databases">
        <title>Comparative genomics, transcriptomics and evolutionary studies reveal genomic signatures of adaptation to plant cell wall in hemibiotrophic fungi.</title>
        <authorList>
            <consortium name="DOE Joint Genome Institute"/>
            <person name="Baroncelli R."/>
            <person name="Diaz J.F."/>
            <person name="Benocci T."/>
            <person name="Peng M."/>
            <person name="Battaglia E."/>
            <person name="Haridas S."/>
            <person name="Andreopoulos W."/>
            <person name="Labutti K."/>
            <person name="Pangilinan J."/>
            <person name="Floch G.L."/>
            <person name="Makela M.R."/>
            <person name="Henrissat B."/>
            <person name="Grigoriev I.V."/>
            <person name="Crouch J.A."/>
            <person name="De Vries R.P."/>
            <person name="Sukno S.A."/>
            <person name="Thon M.R."/>
        </authorList>
    </citation>
    <scope>NUCLEOTIDE SEQUENCE</scope>
    <source>
        <strain evidence="2">CBS 193.32</strain>
    </source>
</reference>
<dbReference type="Proteomes" id="UP001224890">
    <property type="component" value="Unassembled WGS sequence"/>
</dbReference>
<evidence type="ECO:0000313" key="2">
    <source>
        <dbReference type="EMBL" id="KAK1690462.1"/>
    </source>
</evidence>
<proteinExistence type="predicted"/>
<sequence length="74" mass="8466">MSHCNLQSRLHLLLMPLLSPWTCDCYCPHSVSGSPSVQVLKVSMEYWVPLHSMARTRHRDDRKSGWGDVASWLA</sequence>
<organism evidence="2 3">
    <name type="scientific">Colletotrichum godetiae</name>
    <dbReference type="NCBI Taxonomy" id="1209918"/>
    <lineage>
        <taxon>Eukaryota</taxon>
        <taxon>Fungi</taxon>
        <taxon>Dikarya</taxon>
        <taxon>Ascomycota</taxon>
        <taxon>Pezizomycotina</taxon>
        <taxon>Sordariomycetes</taxon>
        <taxon>Hypocreomycetidae</taxon>
        <taxon>Glomerellales</taxon>
        <taxon>Glomerellaceae</taxon>
        <taxon>Colletotrichum</taxon>
        <taxon>Colletotrichum acutatum species complex</taxon>
    </lineage>
</organism>
<name>A0AAJ0F2G5_9PEZI</name>
<keyword evidence="3" id="KW-1185">Reference proteome</keyword>
<accession>A0AAJ0F2G5</accession>
<comment type="caution">
    <text evidence="2">The sequence shown here is derived from an EMBL/GenBank/DDBJ whole genome shotgun (WGS) entry which is preliminary data.</text>
</comment>
<gene>
    <name evidence="2" type="ORF">BDP55DRAFT_650822</name>
</gene>
<evidence type="ECO:0000256" key="1">
    <source>
        <dbReference type="SAM" id="SignalP"/>
    </source>
</evidence>
<evidence type="ECO:0000313" key="3">
    <source>
        <dbReference type="Proteomes" id="UP001224890"/>
    </source>
</evidence>
<feature type="chain" id="PRO_5042512464" description="Secreted protein" evidence="1">
    <location>
        <begin position="26"/>
        <end position="74"/>
    </location>
</feature>
<feature type="signal peptide" evidence="1">
    <location>
        <begin position="1"/>
        <end position="25"/>
    </location>
</feature>